<dbReference type="PANTHER" id="PTHR30137:SF6">
    <property type="entry name" value="LUCIFERASE-LIKE MONOOXYGENASE"/>
    <property type="match status" value="1"/>
</dbReference>
<name>A0A848DFG8_9PSEU</name>
<dbReference type="Pfam" id="PF00296">
    <property type="entry name" value="Bac_luciferase"/>
    <property type="match status" value="1"/>
</dbReference>
<organism evidence="2 3">
    <name type="scientific">Pseudonocardia bannensis</name>
    <dbReference type="NCBI Taxonomy" id="630973"/>
    <lineage>
        <taxon>Bacteria</taxon>
        <taxon>Bacillati</taxon>
        <taxon>Actinomycetota</taxon>
        <taxon>Actinomycetes</taxon>
        <taxon>Pseudonocardiales</taxon>
        <taxon>Pseudonocardiaceae</taxon>
        <taxon>Pseudonocardia</taxon>
    </lineage>
</organism>
<evidence type="ECO:0000313" key="2">
    <source>
        <dbReference type="EMBL" id="NMH91398.1"/>
    </source>
</evidence>
<dbReference type="SUPFAM" id="SSF51679">
    <property type="entry name" value="Bacterial luciferase-like"/>
    <property type="match status" value="1"/>
</dbReference>
<evidence type="ECO:0000259" key="1">
    <source>
        <dbReference type="Pfam" id="PF00296"/>
    </source>
</evidence>
<comment type="caution">
    <text evidence="2">The sequence shown here is derived from an EMBL/GenBank/DDBJ whole genome shotgun (WGS) entry which is preliminary data.</text>
</comment>
<proteinExistence type="predicted"/>
<dbReference type="Gene3D" id="3.20.20.30">
    <property type="entry name" value="Luciferase-like domain"/>
    <property type="match status" value="1"/>
</dbReference>
<accession>A0A848DFG8</accession>
<dbReference type="RefSeq" id="WP_169411411.1">
    <property type="nucleotide sequence ID" value="NZ_JAAXKZ010000017.1"/>
</dbReference>
<feature type="domain" description="Luciferase-like" evidence="1">
    <location>
        <begin position="36"/>
        <end position="338"/>
    </location>
</feature>
<evidence type="ECO:0000313" key="3">
    <source>
        <dbReference type="Proteomes" id="UP000586918"/>
    </source>
</evidence>
<dbReference type="InterPro" id="IPR050766">
    <property type="entry name" value="Bact_Lucif_Oxidored"/>
</dbReference>
<dbReference type="AlphaFoldDB" id="A0A848DFG8"/>
<sequence length="385" mass="43422">MPYAHLPDDHEKYDSLWVDFPNSMYDPKKGHALYRRYLSELALADRLGFDGLMINEHHSTVYSMMPAPNLIAGALIPQTTAAKLCVMGTLLNFSYPNRVAEEYAMLDVMSGGRLEVAFPLGTGMEYYSNATQINPATARERFEDAFQVVLKAWQEDGPIEHDGPFYSYRMLNPWPRPYQKPHPKVWFVGTGSPETIELATRYETGYASVFVPKEQQDRAYRSFRKAAADKGQTVTPDRLMFSIFCYVGETDEEAEREGKEHVLWYFNNALRTSNHYRMPPGYVSPAALRALLEAGPGWTTGDQRTTMSWEGIQSWRATLGSPETVANQIGRWLDETGAGRVLCHLHLGDMPHWKTVKNLTLFAEEVIPRLRGRVALAPSTAGASA</sequence>
<gene>
    <name evidence="2" type="ORF">HF519_07305</name>
</gene>
<dbReference type="PANTHER" id="PTHR30137">
    <property type="entry name" value="LUCIFERASE-LIKE MONOOXYGENASE"/>
    <property type="match status" value="1"/>
</dbReference>
<protein>
    <submittedName>
        <fullName evidence="2">LLM class flavin-dependent oxidoreductase</fullName>
    </submittedName>
</protein>
<reference evidence="2 3" key="1">
    <citation type="submission" date="2020-04" db="EMBL/GenBank/DDBJ databases">
        <authorList>
            <person name="Klaysubun C."/>
            <person name="Duangmal K."/>
            <person name="Lipun K."/>
        </authorList>
    </citation>
    <scope>NUCLEOTIDE SEQUENCE [LARGE SCALE GENOMIC DNA]</scope>
    <source>
        <strain evidence="2 3">DSM 45300</strain>
    </source>
</reference>
<dbReference type="GO" id="GO:0005829">
    <property type="term" value="C:cytosol"/>
    <property type="evidence" value="ECO:0007669"/>
    <property type="project" value="TreeGrafter"/>
</dbReference>
<keyword evidence="3" id="KW-1185">Reference proteome</keyword>
<dbReference type="Proteomes" id="UP000586918">
    <property type="component" value="Unassembled WGS sequence"/>
</dbReference>
<dbReference type="GO" id="GO:0016705">
    <property type="term" value="F:oxidoreductase activity, acting on paired donors, with incorporation or reduction of molecular oxygen"/>
    <property type="evidence" value="ECO:0007669"/>
    <property type="project" value="InterPro"/>
</dbReference>
<dbReference type="InterPro" id="IPR011251">
    <property type="entry name" value="Luciferase-like_dom"/>
</dbReference>
<dbReference type="EMBL" id="JAAXKZ010000017">
    <property type="protein sequence ID" value="NMH91398.1"/>
    <property type="molecule type" value="Genomic_DNA"/>
</dbReference>
<dbReference type="InterPro" id="IPR036661">
    <property type="entry name" value="Luciferase-like_sf"/>
</dbReference>